<keyword evidence="10" id="KW-0998">Cell outer membrane</keyword>
<dbReference type="EMBL" id="PHGZ01000017">
    <property type="protein sequence ID" value="PJG82641.1"/>
    <property type="molecule type" value="Genomic_DNA"/>
</dbReference>
<feature type="domain" description="Trimeric autotransporter adhesin YadA-like stalk" evidence="12">
    <location>
        <begin position="138"/>
        <end position="175"/>
    </location>
</feature>
<dbReference type="Gene3D" id="2.20.70.140">
    <property type="match status" value="3"/>
</dbReference>
<dbReference type="AlphaFoldDB" id="A0A2M8RUT4"/>
<dbReference type="Gene3D" id="1.20.5.170">
    <property type="match status" value="1"/>
</dbReference>
<comment type="caution">
    <text evidence="13">The sequence shown here is derived from an EMBL/GenBank/DDBJ whole genome shotgun (WGS) entry which is preliminary data.</text>
</comment>
<dbReference type="Gene3D" id="3.30.1300.30">
    <property type="entry name" value="GSPII I/J protein-like"/>
    <property type="match status" value="1"/>
</dbReference>
<dbReference type="InterPro" id="IPR008635">
    <property type="entry name" value="Coiled_stalk_dom"/>
</dbReference>
<dbReference type="InterPro" id="IPR045584">
    <property type="entry name" value="Pilin-like"/>
</dbReference>
<evidence type="ECO:0000256" key="1">
    <source>
        <dbReference type="ARBA" id="ARBA00004241"/>
    </source>
</evidence>
<accession>A0A2M8RUT4</accession>
<feature type="domain" description="Trimeric autotransporter adhesin YadA-like stalk" evidence="12">
    <location>
        <begin position="510"/>
        <end position="551"/>
    </location>
</feature>
<comment type="subcellular location">
    <subcellularLocation>
        <location evidence="2">Cell outer membrane</location>
    </subcellularLocation>
    <subcellularLocation>
        <location evidence="1">Cell surface</location>
    </subcellularLocation>
</comment>
<name>A0A2M8RUT4_9PAST</name>
<evidence type="ECO:0008006" key="15">
    <source>
        <dbReference type="Google" id="ProtNLM"/>
    </source>
</evidence>
<reference evidence="13 14" key="1">
    <citation type="submission" date="2017-11" db="EMBL/GenBank/DDBJ databases">
        <title>Reclassification of Bisgaard taxon 5 as Caviibacterium pharyngocola gen. nov., sp. nov.</title>
        <authorList>
            <person name="Christensen H."/>
        </authorList>
    </citation>
    <scope>NUCLEOTIDE SEQUENCE [LARGE SCALE GENOMIC DNA]</scope>
    <source>
        <strain evidence="13 14">7_3</strain>
    </source>
</reference>
<evidence type="ECO:0000313" key="14">
    <source>
        <dbReference type="Proteomes" id="UP000230282"/>
    </source>
</evidence>
<keyword evidence="14" id="KW-1185">Reference proteome</keyword>
<evidence type="ECO:0000256" key="4">
    <source>
        <dbReference type="ARBA" id="ARBA00022448"/>
    </source>
</evidence>
<evidence type="ECO:0000313" key="13">
    <source>
        <dbReference type="EMBL" id="PJG82641.1"/>
    </source>
</evidence>
<dbReference type="Gene3D" id="6.20.50.100">
    <property type="match status" value="2"/>
</dbReference>
<keyword evidence="9" id="KW-0472">Membrane</keyword>
<keyword evidence="8" id="KW-0653">Protein transport</keyword>
<dbReference type="InterPro" id="IPR011049">
    <property type="entry name" value="Serralysin-like_metalloprot_C"/>
</dbReference>
<dbReference type="Proteomes" id="UP000230282">
    <property type="component" value="Unassembled WGS sequence"/>
</dbReference>
<dbReference type="Gene3D" id="6.10.250.2120">
    <property type="match status" value="1"/>
</dbReference>
<sequence>MTAGTPDNNNVTDYVVDLSDDTKQTLNQVATNTNNIANNTTNIQNNADNIAKGLNIGADEGADDNVQLGETIKYVGDSNITTAVTDNQIQMKLNKDLNVNSVTANTFTAGDTVVNTNGLTINNGPSITNSGIDAGGLKITNVAEGTDPTDAVNVSQLESVVKAAATAVEAGTNVASVTSSTDATTGKTTYTVNANGTTASAGSSAVTVTAGTPDSNNVTDYVVDLSDDTKQTLNQVTTNTNNISKLQAGFNIDADNRRKGTNDVDNVKAGETVKFTSTDKNIVTTIDGKNNVDFNLADNLTIGGKDGKDGAVGVKGADGKDGVTVKSDAIVFHGIDGVKGKDGVDGKDASMTFEKGTKGLDGNDGLDGESKTRIVYEKPNGDKEEVATLNDGLVFVGNDGKTVTRKLNQTLSLLGGLDAKTVLDKNLVSSSNLGVRYKDDGSLELVMKERPEFSGVVVNGKDGQDAAITFAKDGKDGMSIVGTRGTDGKDGLTIKGADGKDGVTFTDDGRITNVTAGKDGKDAVNVDQLKVVEETANKGWNITTNGQNSSNVKPGDTVDFANKDGNIKISNDGNKVTVDLNKDIDLGKDGSVTIGDTKVNNDGVTIKDGPSMTKEGIDAGNKVITNVAPGKDGTDAVNVDQLKEAKTEVVNAATWKVNTQGQTEAGKTAEAVSNQTVTVNHGLNTKVSEVKKDDSGNYSYEIDVTGLPMEYVDASGNTLVNVGGKFYTQKEGANGEITLTPATPAKVRITSETPMQLTNVADGKIAEDSTDAINGSQLNQVINDGLTFAGDNGEFKTPLGQKVTVSGGVTDSAKLTNNNIGVVAENGKLNVKLAKSLTGLTSAEFTDTTKGTTTTVNGDGLTISAKDKKDVSLTSNGLNNGGNRITNVGEGKDGTDAVNVNQLRRTANNLANYTNKVDKNARAGIAGAVATASLPQAYMPGKSLVALGTGTYRGESSLALGASTISDNGKWIIKGNASADSRGNLSAGAAIGYQW</sequence>
<keyword evidence="7" id="KW-0732">Signal</keyword>
<evidence type="ECO:0000256" key="8">
    <source>
        <dbReference type="ARBA" id="ARBA00022927"/>
    </source>
</evidence>
<feature type="domain" description="Trimeric autotransporter adhesin YadA-like stalk" evidence="12">
    <location>
        <begin position="624"/>
        <end position="660"/>
    </location>
</feature>
<keyword evidence="4" id="KW-0813">Transport</keyword>
<feature type="domain" description="Trimeric autotransporter adhesin YadA-like stalk" evidence="12">
    <location>
        <begin position="756"/>
        <end position="784"/>
    </location>
</feature>
<gene>
    <name evidence="13" type="ORF">CVP04_08220</name>
</gene>
<protein>
    <recommendedName>
        <fullName evidence="15">Adhesin</fullName>
    </recommendedName>
</protein>
<feature type="domain" description="Trimeric autotransporter adhesin YadA-like stalk" evidence="12">
    <location>
        <begin position="884"/>
        <end position="924"/>
    </location>
</feature>
<evidence type="ECO:0000256" key="6">
    <source>
        <dbReference type="ARBA" id="ARBA00022692"/>
    </source>
</evidence>
<evidence type="ECO:0000256" key="9">
    <source>
        <dbReference type="ARBA" id="ARBA00023136"/>
    </source>
</evidence>
<dbReference type="Pfam" id="PF05662">
    <property type="entry name" value="YadA_stalk"/>
    <property type="match status" value="5"/>
</dbReference>
<dbReference type="GO" id="GO:0009279">
    <property type="term" value="C:cell outer membrane"/>
    <property type="evidence" value="ECO:0007669"/>
    <property type="project" value="UniProtKB-SubCell"/>
</dbReference>
<evidence type="ECO:0000256" key="7">
    <source>
        <dbReference type="ARBA" id="ARBA00022729"/>
    </source>
</evidence>
<dbReference type="SUPFAM" id="SSF101967">
    <property type="entry name" value="Adhesin YadA, collagen-binding domain"/>
    <property type="match status" value="4"/>
</dbReference>
<dbReference type="Gene3D" id="6.10.250.2040">
    <property type="match status" value="1"/>
</dbReference>
<keyword evidence="5" id="KW-1134">Transmembrane beta strand</keyword>
<comment type="similarity">
    <text evidence="3">Belongs to the autotransporter-2 (AT-2) (TC 1.B.40) family.</text>
</comment>
<dbReference type="InterPro" id="IPR005594">
    <property type="entry name" value="YadA_C"/>
</dbReference>
<evidence type="ECO:0000256" key="3">
    <source>
        <dbReference type="ARBA" id="ARBA00005848"/>
    </source>
</evidence>
<dbReference type="SUPFAM" id="SSF54523">
    <property type="entry name" value="Pili subunits"/>
    <property type="match status" value="1"/>
</dbReference>
<evidence type="ECO:0000259" key="12">
    <source>
        <dbReference type="Pfam" id="PF05662"/>
    </source>
</evidence>
<evidence type="ECO:0000256" key="2">
    <source>
        <dbReference type="ARBA" id="ARBA00004442"/>
    </source>
</evidence>
<evidence type="ECO:0000259" key="11">
    <source>
        <dbReference type="Pfam" id="PF03895"/>
    </source>
</evidence>
<feature type="domain" description="Trimeric autotransporter adhesin YadA-like C-terminal membrane anchor" evidence="11">
    <location>
        <begin position="935"/>
        <end position="995"/>
    </location>
</feature>
<organism evidence="13 14">
    <name type="scientific">Caviibacterium pharyngocola</name>
    <dbReference type="NCBI Taxonomy" id="28159"/>
    <lineage>
        <taxon>Bacteria</taxon>
        <taxon>Pseudomonadati</taxon>
        <taxon>Pseudomonadota</taxon>
        <taxon>Gammaproteobacteria</taxon>
        <taxon>Pasteurellales</taxon>
        <taxon>Pasteurellaceae</taxon>
        <taxon>Caviibacterium</taxon>
    </lineage>
</organism>
<dbReference type="GO" id="GO:0009986">
    <property type="term" value="C:cell surface"/>
    <property type="evidence" value="ECO:0007669"/>
    <property type="project" value="UniProtKB-SubCell"/>
</dbReference>
<dbReference type="GO" id="GO:0015031">
    <property type="term" value="P:protein transport"/>
    <property type="evidence" value="ECO:0007669"/>
    <property type="project" value="UniProtKB-KW"/>
</dbReference>
<keyword evidence="6" id="KW-0812">Transmembrane</keyword>
<evidence type="ECO:0000256" key="5">
    <source>
        <dbReference type="ARBA" id="ARBA00022452"/>
    </source>
</evidence>
<dbReference type="Pfam" id="PF03895">
    <property type="entry name" value="YadA_anchor"/>
    <property type="match status" value="1"/>
</dbReference>
<evidence type="ECO:0000256" key="10">
    <source>
        <dbReference type="ARBA" id="ARBA00023237"/>
    </source>
</evidence>
<proteinExistence type="inferred from homology"/>